<sequence>MNYIPLEEHKHAWVFRHKDLPISPDDLALIKPMTEARAANVWTTFISQEQDHPDFFTEKEWLGQKSTWLETINWEKAWEKEGSALPDEVLGHLAWDNNTTVYFCLSRNNVIETRWDVFVRCWQNFLFMSDGVILLGKKRQQVAQFMANGTVKLGQKSA</sequence>
<accession>A4C700</accession>
<organism evidence="1 2">
    <name type="scientific">Pseudoalteromonas tunicata D2</name>
    <dbReference type="NCBI Taxonomy" id="87626"/>
    <lineage>
        <taxon>Bacteria</taxon>
        <taxon>Pseudomonadati</taxon>
        <taxon>Pseudomonadota</taxon>
        <taxon>Gammaproteobacteria</taxon>
        <taxon>Alteromonadales</taxon>
        <taxon>Pseudoalteromonadaceae</taxon>
        <taxon>Pseudoalteromonas</taxon>
    </lineage>
</organism>
<keyword evidence="2" id="KW-1185">Reference proteome</keyword>
<comment type="caution">
    <text evidence="1">The sequence shown here is derived from an EMBL/GenBank/DDBJ whole genome shotgun (WGS) entry which is preliminary data.</text>
</comment>
<dbReference type="RefSeq" id="WP_009837628.1">
    <property type="nucleotide sequence ID" value="NZ_AAOH01000002.1"/>
</dbReference>
<dbReference type="AlphaFoldDB" id="A4C700"/>
<gene>
    <name evidence="1" type="ORF">PTD2_13079</name>
</gene>
<dbReference type="EMBL" id="AAOH01000002">
    <property type="protein sequence ID" value="EAR29754.1"/>
    <property type="molecule type" value="Genomic_DNA"/>
</dbReference>
<dbReference type="OrthoDB" id="6687905at2"/>
<name>A4C700_9GAMM</name>
<evidence type="ECO:0000313" key="1">
    <source>
        <dbReference type="EMBL" id="EAR29754.1"/>
    </source>
</evidence>
<protein>
    <recommendedName>
        <fullName evidence="3">DUF2947 domain-containing protein</fullName>
    </recommendedName>
</protein>
<dbReference type="HOGENOM" id="CLU_1658980_0_0_6"/>
<dbReference type="eggNOG" id="ENOG5031F7Z">
    <property type="taxonomic scope" value="Bacteria"/>
</dbReference>
<evidence type="ECO:0000313" key="2">
    <source>
        <dbReference type="Proteomes" id="UP000006201"/>
    </source>
</evidence>
<dbReference type="InterPro" id="IPR021334">
    <property type="entry name" value="DUF2947"/>
</dbReference>
<evidence type="ECO:0008006" key="3">
    <source>
        <dbReference type="Google" id="ProtNLM"/>
    </source>
</evidence>
<reference evidence="1 2" key="1">
    <citation type="submission" date="2006-02" db="EMBL/GenBank/DDBJ databases">
        <authorList>
            <person name="Moran M.A."/>
            <person name="Kjelleberg S."/>
            <person name="Egan S."/>
            <person name="Saunders N."/>
            <person name="Thomas T."/>
            <person name="Ferriera S."/>
            <person name="Johnson J."/>
            <person name="Kravitz S."/>
            <person name="Halpern A."/>
            <person name="Remington K."/>
            <person name="Beeson K."/>
            <person name="Tran B."/>
            <person name="Rogers Y.-H."/>
            <person name="Friedman R."/>
            <person name="Venter J.C."/>
        </authorList>
    </citation>
    <scope>NUCLEOTIDE SEQUENCE [LARGE SCALE GENOMIC DNA]</scope>
    <source>
        <strain evidence="1 2">D2</strain>
    </source>
</reference>
<proteinExistence type="predicted"/>
<dbReference type="STRING" id="87626.PTD2_13079"/>
<dbReference type="Pfam" id="PF11163">
    <property type="entry name" value="DUF2947"/>
    <property type="match status" value="1"/>
</dbReference>
<dbReference type="Proteomes" id="UP000006201">
    <property type="component" value="Unassembled WGS sequence"/>
</dbReference>